<evidence type="ECO:0000256" key="1">
    <source>
        <dbReference type="SAM" id="Phobius"/>
    </source>
</evidence>
<dbReference type="AlphaFoldDB" id="A0A9Q5Z7C3"/>
<keyword evidence="1" id="KW-0472">Membrane</keyword>
<proteinExistence type="predicted"/>
<dbReference type="GeneID" id="57097074"/>
<feature type="transmembrane region" description="Helical" evidence="1">
    <location>
        <begin position="66"/>
        <end position="88"/>
    </location>
</feature>
<protein>
    <recommendedName>
        <fullName evidence="4">TrbI/VirB10 family protein</fullName>
    </recommendedName>
</protein>
<dbReference type="RefSeq" id="WP_099070799.1">
    <property type="nucleotide sequence ID" value="NZ_LAHD01000114.1"/>
</dbReference>
<comment type="caution">
    <text evidence="2">The sequence shown here is derived from an EMBL/GenBank/DDBJ whole genome shotgun (WGS) entry which is preliminary data.</text>
</comment>
<keyword evidence="1" id="KW-1133">Transmembrane helix</keyword>
<keyword evidence="1" id="KW-0812">Transmembrane</keyword>
<evidence type="ECO:0008006" key="4">
    <source>
        <dbReference type="Google" id="ProtNLM"/>
    </source>
</evidence>
<evidence type="ECO:0000313" key="3">
    <source>
        <dbReference type="Proteomes" id="UP000222310"/>
    </source>
</evidence>
<gene>
    <name evidence="2" type="ORF">VF08_28740</name>
</gene>
<evidence type="ECO:0000313" key="2">
    <source>
        <dbReference type="EMBL" id="PHJ97433.1"/>
    </source>
</evidence>
<name>A0A9Q5Z7C3_NOSLI</name>
<reference evidence="2 3" key="1">
    <citation type="submission" date="2015-02" db="EMBL/GenBank/DDBJ databases">
        <title>Nostoc linckia genome annotation.</title>
        <authorList>
            <person name="Zhou Z."/>
        </authorList>
    </citation>
    <scope>NUCLEOTIDE SEQUENCE [LARGE SCALE GENOMIC DNA]</scope>
    <source>
        <strain evidence="3">z8</strain>
    </source>
</reference>
<organism evidence="2 3">
    <name type="scientific">Nostoc linckia z8</name>
    <dbReference type="NCBI Taxonomy" id="1628746"/>
    <lineage>
        <taxon>Bacteria</taxon>
        <taxon>Bacillati</taxon>
        <taxon>Cyanobacteriota</taxon>
        <taxon>Cyanophyceae</taxon>
        <taxon>Nostocales</taxon>
        <taxon>Nostocaceae</taxon>
        <taxon>Nostoc</taxon>
    </lineage>
</organism>
<sequence>MDSNSFSSEDASEFESKMAKLVGLEEENTIDIGGIPEDSVALQLESPELETVVTNEPFSSNPFAKLGLVGGVTLVIVMLVGGFLSHLISYKNQKPRTKTVDLVIPSPPIPSREESLEEEIETLKTKLALAEQAQTIIKAQQNLRIAATPVSKVKVEQSKYSTASKARISTPVRTVYVPRTVIIARPIQNPHSQRVTPPQNSTAALPQVLPSSVANSDTKPSPPDLLQQWANLAKFGSYGEVYLTPQFGVNSTNTQSENTNLASQLNNHNSNSNSSQQLQKRKFIKVGSTAKGVIATAIFAETNNSSNSQKKEVENVFIVRLQEPLKATDGTIALPENIELLTKINSISEQGLLYLSAVKFISFRNSELIETNLPNNAIMIHSIQGKPLIASKYSNLTSSIASMDAGLFVMAGINKAAELLNRSDTTYQYRDINNNPQTLTNYNKRNIAAGILEGGFNYLVPQIAQRNQQAITQMLQKTNIWFLPAGKEVEIYVNHTVQF</sequence>
<accession>A0A9Q5Z7C3</accession>
<dbReference type="EMBL" id="LAHD01000114">
    <property type="protein sequence ID" value="PHJ97433.1"/>
    <property type="molecule type" value="Genomic_DNA"/>
</dbReference>
<dbReference type="Proteomes" id="UP000222310">
    <property type="component" value="Unassembled WGS sequence"/>
</dbReference>